<dbReference type="EMBL" id="BAABJE010000001">
    <property type="protein sequence ID" value="GAA4782823.1"/>
    <property type="molecule type" value="Genomic_DNA"/>
</dbReference>
<feature type="region of interest" description="Disordered" evidence="1">
    <location>
        <begin position="582"/>
        <end position="619"/>
    </location>
</feature>
<proteinExistence type="predicted"/>
<dbReference type="Proteomes" id="UP001499959">
    <property type="component" value="Unassembled WGS sequence"/>
</dbReference>
<feature type="region of interest" description="Disordered" evidence="1">
    <location>
        <begin position="445"/>
        <end position="469"/>
    </location>
</feature>
<name>A0ABP9AM22_9GAMM</name>
<evidence type="ECO:0000256" key="1">
    <source>
        <dbReference type="SAM" id="MobiDB-lite"/>
    </source>
</evidence>
<feature type="region of interest" description="Disordered" evidence="1">
    <location>
        <begin position="641"/>
        <end position="694"/>
    </location>
</feature>
<feature type="compositionally biased region" description="Basic and acidic residues" evidence="1">
    <location>
        <begin position="645"/>
        <end position="663"/>
    </location>
</feature>
<dbReference type="InterPro" id="IPR046519">
    <property type="entry name" value="X-Tfes_XVIPCD"/>
</dbReference>
<organism evidence="3 4">
    <name type="scientific">Lysobacter hankyongensis</name>
    <dbReference type="NCBI Taxonomy" id="1176535"/>
    <lineage>
        <taxon>Bacteria</taxon>
        <taxon>Pseudomonadati</taxon>
        <taxon>Pseudomonadota</taxon>
        <taxon>Gammaproteobacteria</taxon>
        <taxon>Lysobacterales</taxon>
        <taxon>Lysobacteraceae</taxon>
        <taxon>Lysobacter</taxon>
    </lineage>
</organism>
<evidence type="ECO:0000313" key="3">
    <source>
        <dbReference type="EMBL" id="GAA4782823.1"/>
    </source>
</evidence>
<feature type="region of interest" description="Disordered" evidence="1">
    <location>
        <begin position="790"/>
        <end position="829"/>
    </location>
</feature>
<gene>
    <name evidence="3" type="ORF">GCM10023307_04270</name>
</gene>
<dbReference type="Pfam" id="PF20410">
    <property type="entry name" value="X-Tfes_XVIPCD"/>
    <property type="match status" value="1"/>
</dbReference>
<feature type="compositionally biased region" description="Polar residues" evidence="1">
    <location>
        <begin position="445"/>
        <end position="458"/>
    </location>
</feature>
<sequence length="829" mass="88281">MKAGLVNGDLHSNTPQGMTREQTNARIREFFGDIDGYRQSHATQIAEIGRMPGQEARWAGVTRSEGNVAATLDAIEQPGMKPVGGDPAAGRQSLGSAVAQANEAGRLPLSEPMEVRLRAAFPQEMPPTLVRAPALPEMRGPLVEGGTVPDVDTPRSGAPGSGRALRVVGAAGVALMAYDFVSTGHRVLELRAQGNDAAAEAAGTRFVGRNAGGLLVGFGAGFAYGAATGSWTGPGALVSGVVGGGVGAYLGDKWADQKQLEQIYTQTDVNGNAWTRDPADPQGAWLRTTRAPNATGGFDETRLVAVGRLADELNYRSANDSYSLGLANPPEPKAPFRLPAEPGVDSPRAPFEIGRDYVRDAQSGKWQIEIRENLDGRIPLTRHEPVSDERATELERQSALIIANNAANTPAVIAARYQIAHDQFAWGEFASKEPVPPVIRNSAAQTETLPASDGNTYTRGADGEWTRPGMLGTNQASGNTREELNRTWQAQQVGLQELSEYAAIARANPTPTEYGLRNAVTDAYARAGVVRSDGDIDAATRAVTQDHSRDGLGRSPYTLEVRPDGSIATLVGHDDRRMEIKSVTTAEEIERARTEATLSPHAIERPSEQDRDARAQAQREANLQGLAQDGGAQTVAATMRMASSGRRDDGAQEPDARQDDKQKAPSPNDRVEPVAASTLALSPRLPDPRDADHPDHRLYKQIEAGVARIDASTGRTFDATSERLAMSTLADAKAAGITSADHIALNTAGKLQQDGSRVSGGTLLFVVQGQDPSDPAARRSMTDVAQAVERPLEQSQQKLDAVNQQQAQALAQQQDQPTPDNPGRGSRMI</sequence>
<evidence type="ECO:0000259" key="2">
    <source>
        <dbReference type="Pfam" id="PF20410"/>
    </source>
</evidence>
<accession>A0ABP9AM22</accession>
<keyword evidence="4" id="KW-1185">Reference proteome</keyword>
<reference evidence="4" key="1">
    <citation type="journal article" date="2019" name="Int. J. Syst. Evol. Microbiol.">
        <title>The Global Catalogue of Microorganisms (GCM) 10K type strain sequencing project: providing services to taxonomists for standard genome sequencing and annotation.</title>
        <authorList>
            <consortium name="The Broad Institute Genomics Platform"/>
            <consortium name="The Broad Institute Genome Sequencing Center for Infectious Disease"/>
            <person name="Wu L."/>
            <person name="Ma J."/>
        </authorList>
    </citation>
    <scope>NUCLEOTIDE SEQUENCE [LARGE SCALE GENOMIC DNA]</scope>
    <source>
        <strain evidence="4">JCM 18204</strain>
    </source>
</reference>
<protein>
    <recommendedName>
        <fullName evidence="2">X-Tfes XVIPCD domain-containing protein</fullName>
    </recommendedName>
</protein>
<feature type="compositionally biased region" description="Low complexity" evidence="1">
    <location>
        <begin position="804"/>
        <end position="816"/>
    </location>
</feature>
<evidence type="ECO:0000313" key="4">
    <source>
        <dbReference type="Proteomes" id="UP001499959"/>
    </source>
</evidence>
<feature type="compositionally biased region" description="Basic and acidic residues" evidence="1">
    <location>
        <begin position="602"/>
        <end position="614"/>
    </location>
</feature>
<feature type="domain" description="X-Tfes XVIPCD" evidence="2">
    <location>
        <begin position="689"/>
        <end position="800"/>
    </location>
</feature>
<comment type="caution">
    <text evidence="3">The sequence shown here is derived from an EMBL/GenBank/DDBJ whole genome shotgun (WGS) entry which is preliminary data.</text>
</comment>